<accession>A0A0S4XL71</accession>
<gene>
    <name evidence="1" type="ORF">BN3087_170027</name>
</gene>
<reference evidence="1" key="1">
    <citation type="submission" date="2015-11" db="EMBL/GenBank/DDBJ databases">
        <authorList>
            <person name="Zhang Y."/>
            <person name="Guo Z."/>
        </authorList>
    </citation>
    <scope>NUCLEOTIDE SEQUENCE</scope>
    <source>
        <strain evidence="1">BN30871</strain>
    </source>
</reference>
<evidence type="ECO:0000313" key="1">
    <source>
        <dbReference type="EMBL" id="CUV65074.1"/>
    </source>
</evidence>
<proteinExistence type="predicted"/>
<organism evidence="1">
    <name type="scientific">Sulfurovum sp. enrichment culture clone C5</name>
    <dbReference type="NCBI Taxonomy" id="497650"/>
    <lineage>
        <taxon>Bacteria</taxon>
        <taxon>Pseudomonadati</taxon>
        <taxon>Campylobacterota</taxon>
        <taxon>Epsilonproteobacteria</taxon>
        <taxon>Campylobacterales</taxon>
        <taxon>Sulfurovaceae</taxon>
        <taxon>Sulfurovum</taxon>
        <taxon>environmental samples</taxon>
    </lineage>
</organism>
<protein>
    <submittedName>
        <fullName evidence="1">Uncharacterized protein</fullName>
    </submittedName>
</protein>
<sequence>MVHGTVNHTPRATSASALKFNEFFTQKLSTIAVNTLEPYAK</sequence>
<dbReference type="AlphaFoldDB" id="A0A0S4XL71"/>
<dbReference type="EMBL" id="FAXN01000015">
    <property type="protein sequence ID" value="CUV65074.1"/>
    <property type="molecule type" value="Genomic_DNA"/>
</dbReference>
<name>A0A0S4XL71_9BACT</name>